<evidence type="ECO:0000259" key="1">
    <source>
        <dbReference type="Pfam" id="PF26298"/>
    </source>
</evidence>
<evidence type="ECO:0000259" key="2">
    <source>
        <dbReference type="Pfam" id="PF26299"/>
    </source>
</evidence>
<dbReference type="InterPro" id="IPR058741">
    <property type="entry name" value="MurL_C"/>
</dbReference>
<dbReference type="AlphaFoldDB" id="A0A1F4Z5Q3"/>
<dbReference type="Pfam" id="PF26299">
    <property type="entry name" value="MurL_N"/>
    <property type="match status" value="1"/>
</dbReference>
<proteinExistence type="predicted"/>
<feature type="domain" description="MurL N-terminal" evidence="2">
    <location>
        <begin position="7"/>
        <end position="301"/>
    </location>
</feature>
<comment type="caution">
    <text evidence="3">The sequence shown here is derived from an EMBL/GenBank/DDBJ whole genome shotgun (WGS) entry which is preliminary data.</text>
</comment>
<evidence type="ECO:0008006" key="5">
    <source>
        <dbReference type="Google" id="ProtNLM"/>
    </source>
</evidence>
<gene>
    <name evidence="3" type="ORF">A3E17_01150</name>
</gene>
<dbReference type="InterPro" id="IPR058740">
    <property type="entry name" value="MurL_N"/>
</dbReference>
<evidence type="ECO:0000313" key="3">
    <source>
        <dbReference type="EMBL" id="OGD01563.1"/>
    </source>
</evidence>
<reference evidence="3 4" key="1">
    <citation type="journal article" date="2016" name="Nat. Commun.">
        <title>Thousands of microbial genomes shed light on interconnected biogeochemical processes in an aquifer system.</title>
        <authorList>
            <person name="Anantharaman K."/>
            <person name="Brown C.T."/>
            <person name="Hug L.A."/>
            <person name="Sharon I."/>
            <person name="Castelle C.J."/>
            <person name="Probst A.J."/>
            <person name="Thomas B.C."/>
            <person name="Singh A."/>
            <person name="Wilkins M.J."/>
            <person name="Karaoz U."/>
            <person name="Brodie E.L."/>
            <person name="Williams K.H."/>
            <person name="Hubbard S.S."/>
            <person name="Banfield J.F."/>
        </authorList>
    </citation>
    <scope>NUCLEOTIDE SEQUENCE [LARGE SCALE GENOMIC DNA]</scope>
</reference>
<sequence>MTAQILRAQYPKFIYEKFNYKIAGGNVETEFFYSIPPDHEFVHRISFLNISEPPTTNHELLEPLIFHLGLSKMFSYWKTTCSPLIEIRARHLSPDQTAFWHKLFIKGMGEYFYKNQIDFSSPDFLVIQNAGRPGKSRAIMPPRAKSRGAREHDLSASRVLIPIGGGKDSIVTLELLKPHFAITPFIINPVPIMLDVSRTAGFPHPVTVRSEIDPYLLNLNRQSYLNGHVPVTAAHIFTSLLAAALNNCRFIAFSNERSSDEGNVSYLGHTINHQYSKTLEFETDISKYLIKNLKFKIKNFSFLRPLYELQITKLFSRYPQYFQVFSSCNTNFKLDPRQHPQSGLWCKTCPKCVSTALLLTPFIGKDKVIEIMGAYPPDLPQNLEILIELLGQKPVKPFECVLTRAEAQAAYTDQGLDKLLSSWLENPNMPPRFAQILKHAV</sequence>
<dbReference type="EMBL" id="MEXL01000041">
    <property type="protein sequence ID" value="OGD01563.1"/>
    <property type="molecule type" value="Genomic_DNA"/>
</dbReference>
<name>A0A1F4Z5Q3_9BACT</name>
<accession>A0A1F4Z5Q3</accession>
<organism evidence="3 4">
    <name type="scientific">Candidatus Amesbacteria bacterium RIFCSPHIGHO2_12_FULL_48_14</name>
    <dbReference type="NCBI Taxonomy" id="1797257"/>
    <lineage>
        <taxon>Bacteria</taxon>
        <taxon>Candidatus Amesiibacteriota</taxon>
    </lineage>
</organism>
<dbReference type="Pfam" id="PF26298">
    <property type="entry name" value="MurL_epimerase_C"/>
    <property type="match status" value="1"/>
</dbReference>
<evidence type="ECO:0000313" key="4">
    <source>
        <dbReference type="Proteomes" id="UP000178993"/>
    </source>
</evidence>
<dbReference type="Proteomes" id="UP000178993">
    <property type="component" value="Unassembled WGS sequence"/>
</dbReference>
<protein>
    <recommendedName>
        <fullName evidence="5">UDP-N-acetyl-alpha-D-muramoyl-L-alanyl-L-glutamate epimerase</fullName>
    </recommendedName>
</protein>
<feature type="domain" description="MurL C-terminal" evidence="1">
    <location>
        <begin position="324"/>
        <end position="411"/>
    </location>
</feature>